<dbReference type="RefSeq" id="WP_184573440.1">
    <property type="nucleotide sequence ID" value="NZ_JACHJL010000009.1"/>
</dbReference>
<sequence length="45" mass="4901">MTAVTVVDIVTAVTVVDTVTVAAVARRRRVRVCHRASVRFGFGTR</sequence>
<keyword evidence="3" id="KW-1185">Reference proteome</keyword>
<dbReference type="AlphaFoldDB" id="A0A7W9QAZ2"/>
<dbReference type="EMBL" id="JACHJL010000009">
    <property type="protein sequence ID" value="MBB5936911.1"/>
    <property type="molecule type" value="Genomic_DNA"/>
</dbReference>
<organism evidence="2 3">
    <name type="scientific">Streptomyces zagrosensis</name>
    <dbReference type="NCBI Taxonomy" id="1042984"/>
    <lineage>
        <taxon>Bacteria</taxon>
        <taxon>Bacillati</taxon>
        <taxon>Actinomycetota</taxon>
        <taxon>Actinomycetes</taxon>
        <taxon>Kitasatosporales</taxon>
        <taxon>Streptomycetaceae</taxon>
        <taxon>Streptomyces</taxon>
    </lineage>
</organism>
<evidence type="ECO:0000313" key="3">
    <source>
        <dbReference type="Proteomes" id="UP000588098"/>
    </source>
</evidence>
<evidence type="ECO:0000256" key="1">
    <source>
        <dbReference type="SAM" id="Phobius"/>
    </source>
</evidence>
<evidence type="ECO:0000313" key="2">
    <source>
        <dbReference type="EMBL" id="MBB5936911.1"/>
    </source>
</evidence>
<keyword evidence="1" id="KW-0472">Membrane</keyword>
<dbReference type="Proteomes" id="UP000588098">
    <property type="component" value="Unassembled WGS sequence"/>
</dbReference>
<keyword evidence="1" id="KW-1133">Transmembrane helix</keyword>
<keyword evidence="1" id="KW-0812">Transmembrane</keyword>
<name>A0A7W9QAZ2_9ACTN</name>
<accession>A0A7W9QAZ2</accession>
<proteinExistence type="predicted"/>
<gene>
    <name evidence="2" type="ORF">FHS42_003988</name>
</gene>
<protein>
    <submittedName>
        <fullName evidence="2">Uncharacterized protein</fullName>
    </submittedName>
</protein>
<reference evidence="2 3" key="1">
    <citation type="submission" date="2020-08" db="EMBL/GenBank/DDBJ databases">
        <title>Genomic Encyclopedia of Type Strains, Phase III (KMG-III): the genomes of soil and plant-associated and newly described type strains.</title>
        <authorList>
            <person name="Whitman W."/>
        </authorList>
    </citation>
    <scope>NUCLEOTIDE SEQUENCE [LARGE SCALE GENOMIC DNA]</scope>
    <source>
        <strain evidence="2 3">CECT 8305</strain>
    </source>
</reference>
<feature type="transmembrane region" description="Helical" evidence="1">
    <location>
        <begin position="6"/>
        <end position="25"/>
    </location>
</feature>
<comment type="caution">
    <text evidence="2">The sequence shown here is derived from an EMBL/GenBank/DDBJ whole genome shotgun (WGS) entry which is preliminary data.</text>
</comment>